<organism evidence="4 5">
    <name type="scientific">Lolium multiflorum</name>
    <name type="common">Italian ryegrass</name>
    <name type="synonym">Lolium perenne subsp. multiflorum</name>
    <dbReference type="NCBI Taxonomy" id="4521"/>
    <lineage>
        <taxon>Eukaryota</taxon>
        <taxon>Viridiplantae</taxon>
        <taxon>Streptophyta</taxon>
        <taxon>Embryophyta</taxon>
        <taxon>Tracheophyta</taxon>
        <taxon>Spermatophyta</taxon>
        <taxon>Magnoliopsida</taxon>
        <taxon>Liliopsida</taxon>
        <taxon>Poales</taxon>
        <taxon>Poaceae</taxon>
        <taxon>BOP clade</taxon>
        <taxon>Pooideae</taxon>
        <taxon>Poodae</taxon>
        <taxon>Poeae</taxon>
        <taxon>Poeae Chloroplast Group 2 (Poeae type)</taxon>
        <taxon>Loliodinae</taxon>
        <taxon>Loliinae</taxon>
        <taxon>Lolium</taxon>
    </lineage>
</organism>
<reference evidence="4" key="1">
    <citation type="submission" date="2023-07" db="EMBL/GenBank/DDBJ databases">
        <title>A chromosome-level genome assembly of Lolium multiflorum.</title>
        <authorList>
            <person name="Chen Y."/>
            <person name="Copetti D."/>
            <person name="Kolliker R."/>
            <person name="Studer B."/>
        </authorList>
    </citation>
    <scope>NUCLEOTIDE SEQUENCE</scope>
    <source>
        <strain evidence="4">02402/16</strain>
        <tissue evidence="4">Leaf</tissue>
    </source>
</reference>
<dbReference type="PANTHER" id="PTHR32141">
    <property type="match status" value="1"/>
</dbReference>
<dbReference type="InterPro" id="IPR053781">
    <property type="entry name" value="F-box_AtFBL13-like"/>
</dbReference>
<dbReference type="SUPFAM" id="SSF52047">
    <property type="entry name" value="RNI-like"/>
    <property type="match status" value="1"/>
</dbReference>
<evidence type="ECO:0000256" key="1">
    <source>
        <dbReference type="SAM" id="MobiDB-lite"/>
    </source>
</evidence>
<dbReference type="Gene3D" id="3.80.10.10">
    <property type="entry name" value="Ribonuclease Inhibitor"/>
    <property type="match status" value="1"/>
</dbReference>
<dbReference type="InterPro" id="IPR055302">
    <property type="entry name" value="F-box_dom-containing"/>
</dbReference>
<dbReference type="CDD" id="cd22160">
    <property type="entry name" value="F-box_AtFBL13-like"/>
    <property type="match status" value="1"/>
</dbReference>
<name>A0AAD8W1Z8_LOLMU</name>
<evidence type="ECO:0000313" key="5">
    <source>
        <dbReference type="Proteomes" id="UP001231189"/>
    </source>
</evidence>
<dbReference type="PANTHER" id="PTHR32141:SF126">
    <property type="entry name" value="FBD DOMAIN-CONTAINING PROTEIN"/>
    <property type="match status" value="1"/>
</dbReference>
<dbReference type="InterPro" id="IPR032675">
    <property type="entry name" value="LRR_dom_sf"/>
</dbReference>
<dbReference type="Pfam" id="PF24758">
    <property type="entry name" value="LRR_At5g56370"/>
    <property type="match status" value="1"/>
</dbReference>
<dbReference type="InterPro" id="IPR036047">
    <property type="entry name" value="F-box-like_dom_sf"/>
</dbReference>
<keyword evidence="5" id="KW-1185">Reference proteome</keyword>
<dbReference type="EMBL" id="JAUUTY010000005">
    <property type="protein sequence ID" value="KAK1631967.1"/>
    <property type="molecule type" value="Genomic_DNA"/>
</dbReference>
<feature type="region of interest" description="Disordered" evidence="1">
    <location>
        <begin position="78"/>
        <end position="101"/>
    </location>
</feature>
<evidence type="ECO:0000259" key="3">
    <source>
        <dbReference type="Pfam" id="PF24758"/>
    </source>
</evidence>
<evidence type="ECO:0000313" key="4">
    <source>
        <dbReference type="EMBL" id="KAK1631967.1"/>
    </source>
</evidence>
<evidence type="ECO:0008006" key="6">
    <source>
        <dbReference type="Google" id="ProtNLM"/>
    </source>
</evidence>
<dbReference type="AlphaFoldDB" id="A0AAD8W1Z8"/>
<dbReference type="InterPro" id="IPR006566">
    <property type="entry name" value="FBD"/>
</dbReference>
<protein>
    <recommendedName>
        <fullName evidence="6">F-box domain-containing protein</fullName>
    </recommendedName>
</protein>
<dbReference type="Pfam" id="PF08387">
    <property type="entry name" value="FBD"/>
    <property type="match status" value="1"/>
</dbReference>
<gene>
    <name evidence="4" type="ORF">QYE76_006282</name>
</gene>
<feature type="domain" description="FBD" evidence="2">
    <location>
        <begin position="433"/>
        <end position="478"/>
    </location>
</feature>
<feature type="domain" description="F-box/LRR-repeat protein 15/At3g58940/PEG3-like LRR" evidence="3">
    <location>
        <begin position="189"/>
        <end position="413"/>
    </location>
</feature>
<dbReference type="Proteomes" id="UP001231189">
    <property type="component" value="Unassembled WGS sequence"/>
</dbReference>
<accession>A0AAD8W1Z8</accession>
<sequence length="544" mass="59719">MEAAVVAASAAAAAAKEAAVAASAAAATAAKEAAAAATTAMEAAAAASAAALNAKESAVVAATAGEAAAAAAAQASKKRKFHSINDQEDEPPGSGTVDDQDHISRLPDAVLGSIVSLLPTKEGARTQAISRRWRPLWRSAPLNLVVDYKLECKGQTTIEIIRKILSEHPGPAHRFSFWLLVSDCADEIGGWLGSQALDNLQELEITYGRLVADRKTVYLLPSSTFRFAPTLRVAKFHKCNFPNFIVPEFPCLKQLTLDRVTISEDVLQGIISGCSALESLELKDNRGIARLCISSQTLKSLGFCADRMSRGIFLQELVIEDAPLLERLLPLDPEYGPPTIRIISTPKLKILGMLSEDIAELHFGTTVFQKMIAVGLTTKIYTMRVLVLDSVGPNLDAVVNFIKCFPRLERLYVIFQPHSHPWMVMNNARKYDPLDPVECLELHLKKVVLKNYDGTKSPSIDFTKFFVLNAKVLKEMKITLPYHRQDKWFANQHGLLRIKHRASRDARIELECGSKDYFTHNTNTHDLSMDDPFDMPSSGCYKCS</sequence>
<proteinExistence type="predicted"/>
<evidence type="ECO:0000259" key="2">
    <source>
        <dbReference type="Pfam" id="PF08387"/>
    </source>
</evidence>
<dbReference type="InterPro" id="IPR055411">
    <property type="entry name" value="LRR_FXL15/At3g58940/PEG3-like"/>
</dbReference>
<comment type="caution">
    <text evidence="4">The sequence shown here is derived from an EMBL/GenBank/DDBJ whole genome shotgun (WGS) entry which is preliminary data.</text>
</comment>
<dbReference type="SUPFAM" id="SSF81383">
    <property type="entry name" value="F-box domain"/>
    <property type="match status" value="1"/>
</dbReference>